<evidence type="ECO:0000313" key="2">
    <source>
        <dbReference type="Proteomes" id="UP000076959"/>
    </source>
</evidence>
<proteinExistence type="predicted"/>
<keyword evidence="2" id="KW-1185">Reference proteome</keyword>
<evidence type="ECO:0000313" key="1">
    <source>
        <dbReference type="EMBL" id="OAF14301.1"/>
    </source>
</evidence>
<protein>
    <recommendedName>
        <fullName evidence="3">Cytoplasmic protein</fullName>
    </recommendedName>
</protein>
<evidence type="ECO:0008006" key="3">
    <source>
        <dbReference type="Google" id="ProtNLM"/>
    </source>
</evidence>
<reference evidence="1 2" key="1">
    <citation type="submission" date="2016-03" db="EMBL/GenBank/DDBJ databases">
        <title>Draft Genome Sequence of the Strain BR 10245 (Bradyrhizobium sp.) isolated from nodules of Centrolobium paraense.</title>
        <authorList>
            <person name="Simoes-Araujo J.L.Sr."/>
            <person name="Barauna A.C."/>
            <person name="Silva K."/>
            <person name="Zilli J.E."/>
        </authorList>
    </citation>
    <scope>NUCLEOTIDE SEQUENCE [LARGE SCALE GENOMIC DNA]</scope>
    <source>
        <strain evidence="1 2">BR 10245</strain>
    </source>
</reference>
<dbReference type="Proteomes" id="UP000076959">
    <property type="component" value="Unassembled WGS sequence"/>
</dbReference>
<dbReference type="EMBL" id="LUUB01000030">
    <property type="protein sequence ID" value="OAF14301.1"/>
    <property type="molecule type" value="Genomic_DNA"/>
</dbReference>
<dbReference type="OrthoDB" id="9800296at2"/>
<dbReference type="RefSeq" id="WP_063697551.1">
    <property type="nucleotide sequence ID" value="NZ_LUUB01000030.1"/>
</dbReference>
<gene>
    <name evidence="1" type="ORF">AYJ54_42215</name>
</gene>
<accession>A0A176Z1K7</accession>
<comment type="caution">
    <text evidence="1">The sequence shown here is derived from an EMBL/GenBank/DDBJ whole genome shotgun (WGS) entry which is preliminary data.</text>
</comment>
<dbReference type="AlphaFoldDB" id="A0A176Z1K7"/>
<organism evidence="1 2">
    <name type="scientific">Bradyrhizobium centrolobii</name>
    <dbReference type="NCBI Taxonomy" id="1505087"/>
    <lineage>
        <taxon>Bacteria</taxon>
        <taxon>Pseudomonadati</taxon>
        <taxon>Pseudomonadota</taxon>
        <taxon>Alphaproteobacteria</taxon>
        <taxon>Hyphomicrobiales</taxon>
        <taxon>Nitrobacteraceae</taxon>
        <taxon>Bradyrhizobium</taxon>
    </lineage>
</organism>
<dbReference type="STRING" id="1505087.AYJ54_42215"/>
<sequence>MSVFDLSEDHPLRLAHKKSSNHRADIERSQRCGCFFCKKTFGPDQIVDWVDEDSTALCPECGIDSVIGDASDVQITKAFLEEMHTAWFAVS</sequence>
<name>A0A176Z1K7_9BRAD</name>